<dbReference type="GO" id="GO:0005829">
    <property type="term" value="C:cytosol"/>
    <property type="evidence" value="ECO:0007669"/>
    <property type="project" value="TreeGrafter"/>
</dbReference>
<dbReference type="PROSITE" id="PS00671">
    <property type="entry name" value="D_2_HYDROXYACID_DH_3"/>
    <property type="match status" value="1"/>
</dbReference>
<dbReference type="SUPFAM" id="SSF51735">
    <property type="entry name" value="NAD(P)-binding Rossmann-fold domains"/>
    <property type="match status" value="1"/>
</dbReference>
<feature type="domain" description="D-isomer specific 2-hydroxyacid dehydrogenase catalytic" evidence="4">
    <location>
        <begin position="327"/>
        <end position="612"/>
    </location>
</feature>
<evidence type="ECO:0000259" key="4">
    <source>
        <dbReference type="Pfam" id="PF00389"/>
    </source>
</evidence>
<evidence type="ECO:0000256" key="3">
    <source>
        <dbReference type="ARBA" id="ARBA00023027"/>
    </source>
</evidence>
<evidence type="ECO:0000256" key="1">
    <source>
        <dbReference type="ARBA" id="ARBA00005854"/>
    </source>
</evidence>
<reference evidence="7" key="1">
    <citation type="submission" date="2020-11" db="EMBL/GenBank/DDBJ databases">
        <authorList>
            <person name="Tran Van P."/>
        </authorList>
    </citation>
    <scope>NUCLEOTIDE SEQUENCE</scope>
</reference>
<proteinExistence type="inferred from homology"/>
<dbReference type="Gene3D" id="3.40.50.720">
    <property type="entry name" value="NAD(P)-binding Rossmann-like Domain"/>
    <property type="match status" value="2"/>
</dbReference>
<keyword evidence="2" id="KW-0560">Oxidoreductase</keyword>
<dbReference type="PANTHER" id="PTHR10996:SF178">
    <property type="entry name" value="2-HYDROXYACID DEHYDROGENASE YGL185C-RELATED"/>
    <property type="match status" value="1"/>
</dbReference>
<comment type="similarity">
    <text evidence="1">Belongs to the D-isomer specific 2-hydroxyacid dehydrogenase family.</text>
</comment>
<dbReference type="GO" id="GO:0016618">
    <property type="term" value="F:hydroxypyruvate reductase [NAD(P)H] activity"/>
    <property type="evidence" value="ECO:0007669"/>
    <property type="project" value="TreeGrafter"/>
</dbReference>
<accession>A0A7R8WQE7</accession>
<dbReference type="Pfam" id="PF02826">
    <property type="entry name" value="2-Hacid_dh_C"/>
    <property type="match status" value="1"/>
</dbReference>
<keyword evidence="3" id="KW-0520">NAD</keyword>
<sequence length="612" mass="66061">MKDVTNSALEYAGIAVEIAIGLIGIMALWLGVMKVAEEAGLIRIIANAMKPLTKFLFPDVPQDHPAMGAMIMNMAANMLGLGNAATPFGLKAMDELDKLNPNKGVATNAMCTFLAVNTAGLTLIPATAIAIRAAAGSKLFKSIIQIISTLAIPMLIFIFIGYGAIKKVKIYEVFVEGAKEGFDVAIRIIPYLVAMLVAIGIFRAGGGMDILISALTPFTNFVGMPAEALPMAIMRPLSGSGSLGIMAEIIATHGPDSFIGILVSTFFGSTETTFYVIAVYFGAVNIRKTRHALAAGLLADIAGILGVAEKLLVESGFKVKIFPHDRVIGKEELIKNAKNADAIISLLTEKFDREVIDQLVNCKIIANYAVGFNNIDVEYAKSKGIIVTNTPDVLTDATAEIAVSLILACSRRIVESDNFMRNKKFVGWEPELLKGVQLSGKTFGLIGAGRIGIAVAKRIKSFGCKIIYYNRSKKIEFEKEFGAKKVSLNKLMQTSDIISIHLPLNSKTKLLLDKTKLELLKSTSILVNTARGEIVDEKYLIELLKKKRIFGAGFDVYENEPIVNPNLLKLNNVVLLPHIGSSTNETRDKMAELAAKNVINVLSGKKAITPLN</sequence>
<dbReference type="GO" id="GO:0051287">
    <property type="term" value="F:NAD binding"/>
    <property type="evidence" value="ECO:0007669"/>
    <property type="project" value="InterPro"/>
</dbReference>
<dbReference type="InterPro" id="IPR036291">
    <property type="entry name" value="NAD(P)-bd_dom_sf"/>
</dbReference>
<dbReference type="Pfam" id="PF00389">
    <property type="entry name" value="2-Hacid_dh"/>
    <property type="match status" value="1"/>
</dbReference>
<dbReference type="InterPro" id="IPR029753">
    <property type="entry name" value="D-isomer_DH_CS"/>
</dbReference>
<dbReference type="GO" id="GO:0030267">
    <property type="term" value="F:glyoxylate reductase (NADPH) activity"/>
    <property type="evidence" value="ECO:0007669"/>
    <property type="project" value="TreeGrafter"/>
</dbReference>
<evidence type="ECO:0000256" key="2">
    <source>
        <dbReference type="ARBA" id="ARBA00023002"/>
    </source>
</evidence>
<evidence type="ECO:0000259" key="6">
    <source>
        <dbReference type="Pfam" id="PF07670"/>
    </source>
</evidence>
<feature type="domain" description="Nucleoside transporter/FeoB GTPase Gate" evidence="6">
    <location>
        <begin position="20"/>
        <end position="128"/>
    </location>
</feature>
<dbReference type="InterPro" id="IPR006139">
    <property type="entry name" value="D-isomer_2_OHA_DH_cat_dom"/>
</dbReference>
<evidence type="ECO:0000313" key="7">
    <source>
        <dbReference type="EMBL" id="CAD7234895.1"/>
    </source>
</evidence>
<dbReference type="Pfam" id="PF07670">
    <property type="entry name" value="Gate"/>
    <property type="match status" value="2"/>
</dbReference>
<feature type="domain" description="Nucleoside transporter/FeoB GTPase Gate" evidence="6">
    <location>
        <begin position="185"/>
        <end position="286"/>
    </location>
</feature>
<gene>
    <name evidence="7" type="ORF">CTOB1V02_LOCUS12711</name>
</gene>
<dbReference type="FunFam" id="3.40.50.720:FF:000203">
    <property type="entry name" value="D-3-phosphoglycerate dehydrogenase (SerA)"/>
    <property type="match status" value="1"/>
</dbReference>
<dbReference type="AlphaFoldDB" id="A0A7R8WQE7"/>
<dbReference type="CDD" id="cd05301">
    <property type="entry name" value="GDH"/>
    <property type="match status" value="1"/>
</dbReference>
<dbReference type="EMBL" id="OB670320">
    <property type="protein sequence ID" value="CAD7234895.1"/>
    <property type="molecule type" value="Genomic_DNA"/>
</dbReference>
<protein>
    <submittedName>
        <fullName evidence="7">Uncharacterized protein</fullName>
    </submittedName>
</protein>
<dbReference type="InterPro" id="IPR050223">
    <property type="entry name" value="D-isomer_2-hydroxyacid_DH"/>
</dbReference>
<dbReference type="SUPFAM" id="SSF52283">
    <property type="entry name" value="Formate/glycerate dehydrogenase catalytic domain-like"/>
    <property type="match status" value="1"/>
</dbReference>
<dbReference type="PANTHER" id="PTHR10996">
    <property type="entry name" value="2-HYDROXYACID DEHYDROGENASE-RELATED"/>
    <property type="match status" value="1"/>
</dbReference>
<dbReference type="InterPro" id="IPR006140">
    <property type="entry name" value="D-isomer_DH_NAD-bd"/>
</dbReference>
<feature type="domain" description="D-isomer specific 2-hydroxyacid dehydrogenase NAD-binding" evidence="5">
    <location>
        <begin position="403"/>
        <end position="580"/>
    </location>
</feature>
<evidence type="ECO:0000259" key="5">
    <source>
        <dbReference type="Pfam" id="PF02826"/>
    </source>
</evidence>
<organism evidence="7">
    <name type="scientific">Cyprideis torosa</name>
    <dbReference type="NCBI Taxonomy" id="163714"/>
    <lineage>
        <taxon>Eukaryota</taxon>
        <taxon>Metazoa</taxon>
        <taxon>Ecdysozoa</taxon>
        <taxon>Arthropoda</taxon>
        <taxon>Crustacea</taxon>
        <taxon>Oligostraca</taxon>
        <taxon>Ostracoda</taxon>
        <taxon>Podocopa</taxon>
        <taxon>Podocopida</taxon>
        <taxon>Cytherocopina</taxon>
        <taxon>Cytheroidea</taxon>
        <taxon>Cytherideidae</taxon>
        <taxon>Cyprideis</taxon>
    </lineage>
</organism>
<dbReference type="InterPro" id="IPR011642">
    <property type="entry name" value="Gate_dom"/>
</dbReference>
<name>A0A7R8WQE7_9CRUS</name>
<dbReference type="OrthoDB" id="10165360at2759"/>